<dbReference type="EMBL" id="DUCX01000018">
    <property type="protein sequence ID" value="HIF37030.1"/>
    <property type="molecule type" value="Genomic_DNA"/>
</dbReference>
<sequence length="268" mass="30036">MVDTEMMDFTVYPNIQIIMEEEWPDGSYVNAKYFLNIASTTYTLNWTLRDYNWVEVGYGSFNSDDADGILEFFNLSAGEYYLEINIDPVNMYSFGQERWFWVENDPEMNRAPYCDLSNLINSSSNVITIGSNLDADVGDDFTFSANCFDMDGDSMTMSAAVEHSSLAAPFFFADVTGNTSTWRYKLLEPGMYAFGMSVEDSNGAKQAYAFAVTAYGDDTTPDPNDNNTDPNATTDDEFLEDIVSDELPSVSMFASVVAIALIALRRRD</sequence>
<gene>
    <name evidence="1" type="ORF">EYQ70_01215</name>
</gene>
<organism evidence="1 2">
    <name type="scientific">Marine Group III euryarchaeote</name>
    <dbReference type="NCBI Taxonomy" id="2173149"/>
    <lineage>
        <taxon>Archaea</taxon>
        <taxon>Methanobacteriati</taxon>
        <taxon>Thermoplasmatota</taxon>
        <taxon>Thermoplasmata</taxon>
        <taxon>Candidatus Thermoprofundales</taxon>
    </lineage>
</organism>
<reference evidence="2" key="1">
    <citation type="journal article" date="2019" name="bioRxiv">
        <title>Genome diversification in globally distributed novel marine Proteobacteria is linked to environmental adaptation.</title>
        <authorList>
            <person name="Zhou Z."/>
            <person name="Tran P.Q."/>
            <person name="Kieft K."/>
            <person name="Anantharaman K."/>
        </authorList>
    </citation>
    <scope>NUCLEOTIDE SEQUENCE [LARGE SCALE GENOMIC DNA]</scope>
</reference>
<evidence type="ECO:0000313" key="2">
    <source>
        <dbReference type="Proteomes" id="UP000585802"/>
    </source>
</evidence>
<evidence type="ECO:0000313" key="1">
    <source>
        <dbReference type="EMBL" id="HIF37030.1"/>
    </source>
</evidence>
<comment type="caution">
    <text evidence="1">The sequence shown here is derived from an EMBL/GenBank/DDBJ whole genome shotgun (WGS) entry which is preliminary data.</text>
</comment>
<proteinExistence type="predicted"/>
<name>A0A7J4GU15_9ARCH</name>
<dbReference type="Proteomes" id="UP000585802">
    <property type="component" value="Unassembled WGS sequence"/>
</dbReference>
<protein>
    <submittedName>
        <fullName evidence="1">Uncharacterized protein</fullName>
    </submittedName>
</protein>
<accession>A0A7J4GU15</accession>
<dbReference type="AlphaFoldDB" id="A0A7J4GU15"/>